<evidence type="ECO:0000313" key="1">
    <source>
        <dbReference type="EMBL" id="SFC87884.1"/>
    </source>
</evidence>
<accession>A0A1I1MQY5</accession>
<evidence type="ECO:0000313" key="2">
    <source>
        <dbReference type="Proteomes" id="UP000199514"/>
    </source>
</evidence>
<sequence>MATHATPFVVFEFKPEQNAVHATWKDTTAMATEDQIKESMLEYVKFIDTYRAPNLLVNEKDMKFEFSPSFQAWMDENVSEKARNMGSVRFAFIKSEDFIIGLAAEMVMEQVASNAPVRFFDNAQEAEAWLIS</sequence>
<dbReference type="AlphaFoldDB" id="A0A1I1MQY5"/>
<dbReference type="Proteomes" id="UP000199514">
    <property type="component" value="Unassembled WGS sequence"/>
</dbReference>
<reference evidence="1 2" key="1">
    <citation type="submission" date="2016-10" db="EMBL/GenBank/DDBJ databases">
        <authorList>
            <person name="de Groot N.N."/>
        </authorList>
    </citation>
    <scope>NUCLEOTIDE SEQUENCE [LARGE SCALE GENOMIC DNA]</scope>
    <source>
        <strain evidence="1 2">DSM 6793</strain>
    </source>
</reference>
<name>A0A1I1MQY5_9BACT</name>
<gene>
    <name evidence="1" type="ORF">SAMN05421780_11164</name>
</gene>
<proteinExistence type="predicted"/>
<evidence type="ECO:0008006" key="3">
    <source>
        <dbReference type="Google" id="ProtNLM"/>
    </source>
</evidence>
<protein>
    <recommendedName>
        <fullName evidence="3">SpoIIAA-like</fullName>
    </recommendedName>
</protein>
<dbReference type="OrthoDB" id="882485at2"/>
<dbReference type="EMBL" id="FOLE01000011">
    <property type="protein sequence ID" value="SFC87884.1"/>
    <property type="molecule type" value="Genomic_DNA"/>
</dbReference>
<dbReference type="RefSeq" id="WP_091515657.1">
    <property type="nucleotide sequence ID" value="NZ_FOLE01000011.1"/>
</dbReference>
<organism evidence="1 2">
    <name type="scientific">Flexibacter flexilis DSM 6793</name>
    <dbReference type="NCBI Taxonomy" id="927664"/>
    <lineage>
        <taxon>Bacteria</taxon>
        <taxon>Pseudomonadati</taxon>
        <taxon>Bacteroidota</taxon>
        <taxon>Cytophagia</taxon>
        <taxon>Cytophagales</taxon>
        <taxon>Flexibacteraceae</taxon>
        <taxon>Flexibacter</taxon>
    </lineage>
</organism>
<keyword evidence="2" id="KW-1185">Reference proteome</keyword>